<dbReference type="PANTHER" id="PTHR35870:SF1">
    <property type="entry name" value="PROTEIN, PUTATIVE (AFU_ORTHOLOGUE AFUA_5G03330)-RELATED"/>
    <property type="match status" value="1"/>
</dbReference>
<feature type="compositionally biased region" description="Low complexity" evidence="2">
    <location>
        <begin position="95"/>
        <end position="108"/>
    </location>
</feature>
<dbReference type="GO" id="GO:0016491">
    <property type="term" value="F:oxidoreductase activity"/>
    <property type="evidence" value="ECO:0007669"/>
    <property type="project" value="UniProtKB-KW"/>
</dbReference>
<accession>A0A0W0F053</accession>
<sequence>MSLNITFSDTLRASEAFTSMIQLEATSFGDIRASVGWTPGVCNGTAIRNPINDDLFDGDGDLGPQRAGTVRYPKTMSHSYSSTTFDLWPTPSRPPSLTSPGRLPGSSSHESVQILRQVLKDNHEKWHIFFDDFPRHNHITHHLLAIWAMGADGDIIRRVYDHDIQIQRPIGSSPEVITKENVYKHVGDARYYKAYLDFFKDAIRERDPGKVMEDYIFSYEANYGQDKPEMLARMMAGLGHGLIHLGYGAEFGLPGMFVQGMFLRAGMSNVLLKGFCIGLAQAAASNWPSAPIHPPSLFQGSIEKGSQPPLHAFTVISRLLADAKFVTKGENFIEMWGDALKVGDAVYELVEQWLPGASEIEKKIEELHWVAALLYAVSGYKRGEVVGRGNDDRGFNADFVSLNLPLVAHAIPHNALPTDPSP</sequence>
<organism evidence="3 4">
    <name type="scientific">Moniliophthora roreri</name>
    <name type="common">Frosty pod rot fungus</name>
    <name type="synonym">Monilia roreri</name>
    <dbReference type="NCBI Taxonomy" id="221103"/>
    <lineage>
        <taxon>Eukaryota</taxon>
        <taxon>Fungi</taxon>
        <taxon>Dikarya</taxon>
        <taxon>Basidiomycota</taxon>
        <taxon>Agaricomycotina</taxon>
        <taxon>Agaricomycetes</taxon>
        <taxon>Agaricomycetidae</taxon>
        <taxon>Agaricales</taxon>
        <taxon>Marasmiineae</taxon>
        <taxon>Marasmiaceae</taxon>
        <taxon>Moniliophthora</taxon>
    </lineage>
</organism>
<dbReference type="InterPro" id="IPR025337">
    <property type="entry name" value="Questin_oxidase-like"/>
</dbReference>
<gene>
    <name evidence="3" type="ORF">WG66_17696</name>
</gene>
<evidence type="ECO:0000256" key="1">
    <source>
        <dbReference type="ARBA" id="ARBA00023002"/>
    </source>
</evidence>
<keyword evidence="1" id="KW-0560">Oxidoreductase</keyword>
<evidence type="ECO:0000256" key="2">
    <source>
        <dbReference type="SAM" id="MobiDB-lite"/>
    </source>
</evidence>
<evidence type="ECO:0000313" key="3">
    <source>
        <dbReference type="EMBL" id="KTB29721.1"/>
    </source>
</evidence>
<dbReference type="Proteomes" id="UP000054988">
    <property type="component" value="Unassembled WGS sequence"/>
</dbReference>
<dbReference type="EMBL" id="LATX01002413">
    <property type="protein sequence ID" value="KTB29721.1"/>
    <property type="molecule type" value="Genomic_DNA"/>
</dbReference>
<comment type="caution">
    <text evidence="3">The sequence shown here is derived from an EMBL/GenBank/DDBJ whole genome shotgun (WGS) entry which is preliminary data.</text>
</comment>
<feature type="region of interest" description="Disordered" evidence="2">
    <location>
        <begin position="84"/>
        <end position="108"/>
    </location>
</feature>
<proteinExistence type="predicted"/>
<dbReference type="Pfam" id="PF14027">
    <property type="entry name" value="Questin_oxidase"/>
    <property type="match status" value="1"/>
</dbReference>
<dbReference type="AlphaFoldDB" id="A0A0W0F053"/>
<name>A0A0W0F053_MONRR</name>
<evidence type="ECO:0000313" key="4">
    <source>
        <dbReference type="Proteomes" id="UP000054988"/>
    </source>
</evidence>
<protein>
    <submittedName>
        <fullName evidence="3">Uncharacterized protein</fullName>
    </submittedName>
</protein>
<dbReference type="PANTHER" id="PTHR35870">
    <property type="entry name" value="PROTEIN, PUTATIVE (AFU_ORTHOLOGUE AFUA_5G03330)-RELATED"/>
    <property type="match status" value="1"/>
</dbReference>
<reference evidence="3 4" key="1">
    <citation type="submission" date="2015-12" db="EMBL/GenBank/DDBJ databases">
        <title>Draft genome sequence of Moniliophthora roreri, the causal agent of frosty pod rot of cacao.</title>
        <authorList>
            <person name="Aime M.C."/>
            <person name="Diaz-Valderrama J.R."/>
            <person name="Kijpornyongpan T."/>
            <person name="Phillips-Mora W."/>
        </authorList>
    </citation>
    <scope>NUCLEOTIDE SEQUENCE [LARGE SCALE GENOMIC DNA]</scope>
    <source>
        <strain evidence="3 4">MCA 2952</strain>
    </source>
</reference>
<dbReference type="eggNOG" id="ENOG502S69W">
    <property type="taxonomic scope" value="Eukaryota"/>
</dbReference>